<dbReference type="EC" id="2.7.11.1" evidence="1"/>
<dbReference type="Gene3D" id="1.10.510.10">
    <property type="entry name" value="Transferase(Phosphotransferase) domain 1"/>
    <property type="match status" value="1"/>
</dbReference>
<organism evidence="12 13">
    <name type="scientific">Humicola insolens</name>
    <name type="common">Soft-rot fungus</name>
    <dbReference type="NCBI Taxonomy" id="85995"/>
    <lineage>
        <taxon>Eukaryota</taxon>
        <taxon>Fungi</taxon>
        <taxon>Dikarya</taxon>
        <taxon>Ascomycota</taxon>
        <taxon>Pezizomycotina</taxon>
        <taxon>Sordariomycetes</taxon>
        <taxon>Sordariomycetidae</taxon>
        <taxon>Sordariales</taxon>
        <taxon>Chaetomiaceae</taxon>
        <taxon>Mycothermus</taxon>
    </lineage>
</organism>
<dbReference type="InterPro" id="IPR050236">
    <property type="entry name" value="Ser_Thr_kinase_AGC"/>
</dbReference>
<keyword evidence="2" id="KW-0723">Serine/threonine-protein kinase</keyword>
<evidence type="ECO:0000256" key="4">
    <source>
        <dbReference type="ARBA" id="ARBA00022679"/>
    </source>
</evidence>
<feature type="domain" description="Protein kinase" evidence="11">
    <location>
        <begin position="57"/>
        <end position="354"/>
    </location>
</feature>
<sequence>MTESVCDADCCGRQETVRDGFQEFSAAATGHASWQLTGVAEGKYLRRLRKRESLVDYIPVRALSWGPLSNVYLVWSKDEGRFCVLKAIRKDVIDGPDRFPLRQYALIRAERDAMAEANSEWLVKLHSAFQDSNRLYLTMDYLRGGDLGSLLDRCGKLTERATAFCAAEITLGIEALQNLGYMHRDLKPDNILITATGHVKLADFGFAKSPRPTHNKKYYDQLLDPSLFRTGAGLYGPPRPRPRMRGNRWKATSRLGTPGFIAPEVLSRRKYSDEADYYPLGVIIYRCIVGRMPIEHSNTSILNEMVVSCDPWQLPYPRRTSFHAWHIITMLLSESHRRLGHRNGTRDIKNHAFFRANDIDFDKLLDSVPPVPFNVQHDQNHVPQRPPSGAKTDVRANGSGARQTPEDLTPVMSTVVDSAGGAGEPASGVEELLPYFPLEGHRWETILGDGKTVDAEEDEEEEEEVAPERALPFVGFEYRRFEEV</sequence>
<dbReference type="InterPro" id="IPR008271">
    <property type="entry name" value="Ser/Thr_kinase_AS"/>
</dbReference>
<dbReference type="PROSITE" id="PS50011">
    <property type="entry name" value="PROTEIN_KINASE_DOM"/>
    <property type="match status" value="1"/>
</dbReference>
<dbReference type="PANTHER" id="PTHR24356:SF417">
    <property type="entry name" value="CELL CYCLE PROTEIN KINASE DBF2-RELATED"/>
    <property type="match status" value="1"/>
</dbReference>
<proteinExistence type="predicted"/>
<evidence type="ECO:0000256" key="9">
    <source>
        <dbReference type="ARBA" id="ARBA00048679"/>
    </source>
</evidence>
<evidence type="ECO:0000256" key="7">
    <source>
        <dbReference type="ARBA" id="ARBA00022840"/>
    </source>
</evidence>
<keyword evidence="13" id="KW-1185">Reference proteome</keyword>
<comment type="caution">
    <text evidence="12">The sequence shown here is derived from an EMBL/GenBank/DDBJ whole genome shotgun (WGS) entry which is preliminary data.</text>
</comment>
<protein>
    <recommendedName>
        <fullName evidence="1">non-specific serine/threonine protein kinase</fullName>
        <ecNumber evidence="1">2.7.11.1</ecNumber>
    </recommendedName>
</protein>
<evidence type="ECO:0000256" key="5">
    <source>
        <dbReference type="ARBA" id="ARBA00022741"/>
    </source>
</evidence>
<accession>A0ABR3V5X2</accession>
<dbReference type="SUPFAM" id="SSF56112">
    <property type="entry name" value="Protein kinase-like (PK-like)"/>
    <property type="match status" value="1"/>
</dbReference>
<evidence type="ECO:0000256" key="10">
    <source>
        <dbReference type="SAM" id="MobiDB-lite"/>
    </source>
</evidence>
<feature type="region of interest" description="Disordered" evidence="10">
    <location>
        <begin position="374"/>
        <end position="406"/>
    </location>
</feature>
<comment type="catalytic activity">
    <reaction evidence="8">
        <text>L-threonyl-[protein] + ATP = O-phospho-L-threonyl-[protein] + ADP + H(+)</text>
        <dbReference type="Rhea" id="RHEA:46608"/>
        <dbReference type="Rhea" id="RHEA-COMP:11060"/>
        <dbReference type="Rhea" id="RHEA-COMP:11605"/>
        <dbReference type="ChEBI" id="CHEBI:15378"/>
        <dbReference type="ChEBI" id="CHEBI:30013"/>
        <dbReference type="ChEBI" id="CHEBI:30616"/>
        <dbReference type="ChEBI" id="CHEBI:61977"/>
        <dbReference type="ChEBI" id="CHEBI:456216"/>
        <dbReference type="EC" id="2.7.11.1"/>
    </reaction>
</comment>
<dbReference type="EMBL" id="JAZGSY010000328">
    <property type="protein sequence ID" value="KAL1837111.1"/>
    <property type="molecule type" value="Genomic_DNA"/>
</dbReference>
<evidence type="ECO:0000313" key="12">
    <source>
        <dbReference type="EMBL" id="KAL1837111.1"/>
    </source>
</evidence>
<dbReference type="InterPro" id="IPR000719">
    <property type="entry name" value="Prot_kinase_dom"/>
</dbReference>
<keyword evidence="3" id="KW-0597">Phosphoprotein</keyword>
<evidence type="ECO:0000259" key="11">
    <source>
        <dbReference type="PROSITE" id="PS50011"/>
    </source>
</evidence>
<comment type="catalytic activity">
    <reaction evidence="9">
        <text>L-seryl-[protein] + ATP = O-phospho-L-seryl-[protein] + ADP + H(+)</text>
        <dbReference type="Rhea" id="RHEA:17989"/>
        <dbReference type="Rhea" id="RHEA-COMP:9863"/>
        <dbReference type="Rhea" id="RHEA-COMP:11604"/>
        <dbReference type="ChEBI" id="CHEBI:15378"/>
        <dbReference type="ChEBI" id="CHEBI:29999"/>
        <dbReference type="ChEBI" id="CHEBI:30616"/>
        <dbReference type="ChEBI" id="CHEBI:83421"/>
        <dbReference type="ChEBI" id="CHEBI:456216"/>
        <dbReference type="EC" id="2.7.11.1"/>
    </reaction>
</comment>
<dbReference type="Proteomes" id="UP001583172">
    <property type="component" value="Unassembled WGS sequence"/>
</dbReference>
<keyword evidence="7" id="KW-0067">ATP-binding</keyword>
<evidence type="ECO:0000256" key="6">
    <source>
        <dbReference type="ARBA" id="ARBA00022777"/>
    </source>
</evidence>
<evidence type="ECO:0000313" key="13">
    <source>
        <dbReference type="Proteomes" id="UP001583172"/>
    </source>
</evidence>
<dbReference type="Gene3D" id="3.30.200.20">
    <property type="entry name" value="Phosphorylase Kinase, domain 1"/>
    <property type="match status" value="1"/>
</dbReference>
<dbReference type="SMART" id="SM00220">
    <property type="entry name" value="S_TKc"/>
    <property type="match status" value="1"/>
</dbReference>
<evidence type="ECO:0000256" key="8">
    <source>
        <dbReference type="ARBA" id="ARBA00047899"/>
    </source>
</evidence>
<reference evidence="12 13" key="1">
    <citation type="journal article" date="2024" name="Commun. Biol.">
        <title>Comparative genomic analysis of thermophilic fungi reveals convergent evolutionary adaptations and gene losses.</title>
        <authorList>
            <person name="Steindorff A.S."/>
            <person name="Aguilar-Pontes M.V."/>
            <person name="Robinson A.J."/>
            <person name="Andreopoulos B."/>
            <person name="LaButti K."/>
            <person name="Kuo A."/>
            <person name="Mondo S."/>
            <person name="Riley R."/>
            <person name="Otillar R."/>
            <person name="Haridas S."/>
            <person name="Lipzen A."/>
            <person name="Grimwood J."/>
            <person name="Schmutz J."/>
            <person name="Clum A."/>
            <person name="Reid I.D."/>
            <person name="Moisan M.C."/>
            <person name="Butler G."/>
            <person name="Nguyen T.T.M."/>
            <person name="Dewar K."/>
            <person name="Conant G."/>
            <person name="Drula E."/>
            <person name="Henrissat B."/>
            <person name="Hansel C."/>
            <person name="Singer S."/>
            <person name="Hutchinson M.I."/>
            <person name="de Vries R.P."/>
            <person name="Natvig D.O."/>
            <person name="Powell A.J."/>
            <person name="Tsang A."/>
            <person name="Grigoriev I.V."/>
        </authorList>
    </citation>
    <scope>NUCLEOTIDE SEQUENCE [LARGE SCALE GENOMIC DNA]</scope>
    <source>
        <strain evidence="12 13">CBS 620.91</strain>
    </source>
</reference>
<dbReference type="PANTHER" id="PTHR24356">
    <property type="entry name" value="SERINE/THREONINE-PROTEIN KINASE"/>
    <property type="match status" value="1"/>
</dbReference>
<dbReference type="PROSITE" id="PS00108">
    <property type="entry name" value="PROTEIN_KINASE_ST"/>
    <property type="match status" value="1"/>
</dbReference>
<dbReference type="InterPro" id="IPR011009">
    <property type="entry name" value="Kinase-like_dom_sf"/>
</dbReference>
<name>A0ABR3V5X2_HUMIN</name>
<keyword evidence="4" id="KW-0808">Transferase</keyword>
<keyword evidence="5" id="KW-0547">Nucleotide-binding</keyword>
<dbReference type="Pfam" id="PF00069">
    <property type="entry name" value="Pkinase"/>
    <property type="match status" value="1"/>
</dbReference>
<evidence type="ECO:0000256" key="3">
    <source>
        <dbReference type="ARBA" id="ARBA00022553"/>
    </source>
</evidence>
<evidence type="ECO:0000256" key="1">
    <source>
        <dbReference type="ARBA" id="ARBA00012513"/>
    </source>
</evidence>
<evidence type="ECO:0000256" key="2">
    <source>
        <dbReference type="ARBA" id="ARBA00022527"/>
    </source>
</evidence>
<gene>
    <name evidence="12" type="ORF">VTJ49DRAFT_4274</name>
</gene>
<keyword evidence="6" id="KW-0418">Kinase</keyword>